<dbReference type="EMBL" id="LR796758">
    <property type="protein sequence ID" value="CAB4164035.1"/>
    <property type="molecule type" value="Genomic_DNA"/>
</dbReference>
<dbReference type="EMBL" id="LR797502">
    <property type="protein sequence ID" value="CAB4221144.1"/>
    <property type="molecule type" value="Genomic_DNA"/>
</dbReference>
<accession>A0A6J5R261</accession>
<organism evidence="3">
    <name type="scientific">uncultured Caudovirales phage</name>
    <dbReference type="NCBI Taxonomy" id="2100421"/>
    <lineage>
        <taxon>Viruses</taxon>
        <taxon>Duplodnaviria</taxon>
        <taxon>Heunggongvirae</taxon>
        <taxon>Uroviricota</taxon>
        <taxon>Caudoviricetes</taxon>
        <taxon>Peduoviridae</taxon>
        <taxon>Maltschvirus</taxon>
        <taxon>Maltschvirus maltsch</taxon>
    </lineage>
</organism>
<protein>
    <submittedName>
        <fullName evidence="3">Uncharacterized protein</fullName>
    </submittedName>
</protein>
<evidence type="ECO:0000313" key="3">
    <source>
        <dbReference type="EMBL" id="CAB4187045.1"/>
    </source>
</evidence>
<evidence type="ECO:0000313" key="1">
    <source>
        <dbReference type="EMBL" id="CAB4164035.1"/>
    </source>
</evidence>
<evidence type="ECO:0000313" key="4">
    <source>
        <dbReference type="EMBL" id="CAB4221144.1"/>
    </source>
</evidence>
<evidence type="ECO:0000313" key="2">
    <source>
        <dbReference type="EMBL" id="CAB4165725.1"/>
    </source>
</evidence>
<sequence>MTYSTGNIILATDYNGFASTTANANVDDLWGTGSGDKGYGQSTTLGTVSAAGTVTATNWSALCSRITSIAAHTGTSITSRTGPVTSDLISILAALNTDLTNCNTNRGNAVSSGTEYKTWTGSSAKTSGTGSGSSAWTITFTHTVTFASANAARYFFNAGGIIKWAVSKTSTGQLADAEWNDLAGTLCGQIYITGAAQTINAVSYTGTKKTGGTGTPTTLATSTGWYALTGSPVTIYKQYADTSPYTGQYIQINASATSTVLTLTTTWVDPGGSGTGSSDIITGGTDTASPFTAFGTAPATVVTYIPPEITNLNGTAWGTPAIAAAIT</sequence>
<dbReference type="EMBL" id="LR796776">
    <property type="protein sequence ID" value="CAB4165725.1"/>
    <property type="molecule type" value="Genomic_DNA"/>
</dbReference>
<proteinExistence type="predicted"/>
<gene>
    <name evidence="3" type="ORF">UFOVP1146_391</name>
    <name evidence="4" type="ORF">UFOVP1638_174</name>
    <name evidence="1" type="ORF">UFOVP812_304</name>
    <name evidence="2" type="ORF">UFOVP818_261</name>
</gene>
<reference evidence="3" key="1">
    <citation type="submission" date="2020-05" db="EMBL/GenBank/DDBJ databases">
        <authorList>
            <person name="Chiriac C."/>
            <person name="Salcher M."/>
            <person name="Ghai R."/>
            <person name="Kavagutti S V."/>
        </authorList>
    </citation>
    <scope>NUCLEOTIDE SEQUENCE</scope>
</reference>
<dbReference type="EMBL" id="LR797099">
    <property type="protein sequence ID" value="CAB4187045.1"/>
    <property type="molecule type" value="Genomic_DNA"/>
</dbReference>
<name>A0A6J5R261_9CAUD</name>